<evidence type="ECO:0000313" key="7">
    <source>
        <dbReference type="Proteomes" id="UP000054498"/>
    </source>
</evidence>
<accession>A0A0D2MJX7</accession>
<evidence type="ECO:0000256" key="1">
    <source>
        <dbReference type="ARBA" id="ARBA00004123"/>
    </source>
</evidence>
<protein>
    <submittedName>
        <fullName evidence="6">Uncharacterized protein</fullName>
    </submittedName>
</protein>
<evidence type="ECO:0000256" key="5">
    <source>
        <dbReference type="ARBA" id="ARBA00023242"/>
    </source>
</evidence>
<dbReference type="RefSeq" id="XP_013899946.1">
    <property type="nucleotide sequence ID" value="XM_014044492.1"/>
</dbReference>
<keyword evidence="3" id="KW-0677">Repeat</keyword>
<keyword evidence="7" id="KW-1185">Reference proteome</keyword>
<evidence type="ECO:0000313" key="6">
    <source>
        <dbReference type="EMBL" id="KIZ00927.1"/>
    </source>
</evidence>
<dbReference type="STRING" id="145388.A0A0D2MJX7"/>
<evidence type="ECO:0000256" key="4">
    <source>
        <dbReference type="ARBA" id="ARBA00023043"/>
    </source>
</evidence>
<keyword evidence="2" id="KW-0597">Phosphoprotein</keyword>
<evidence type="ECO:0000256" key="2">
    <source>
        <dbReference type="ARBA" id="ARBA00022553"/>
    </source>
</evidence>
<evidence type="ECO:0000256" key="3">
    <source>
        <dbReference type="ARBA" id="ARBA00022737"/>
    </source>
</evidence>
<reference evidence="6 7" key="1">
    <citation type="journal article" date="2013" name="BMC Genomics">
        <title>Reconstruction of the lipid metabolism for the microalga Monoraphidium neglectum from its genome sequence reveals characteristics suitable for biofuel production.</title>
        <authorList>
            <person name="Bogen C."/>
            <person name="Al-Dilaimi A."/>
            <person name="Albersmeier A."/>
            <person name="Wichmann J."/>
            <person name="Grundmann M."/>
            <person name="Rupp O."/>
            <person name="Lauersen K.J."/>
            <person name="Blifernez-Klassen O."/>
            <person name="Kalinowski J."/>
            <person name="Goesmann A."/>
            <person name="Mussgnug J.H."/>
            <person name="Kruse O."/>
        </authorList>
    </citation>
    <scope>NUCLEOTIDE SEQUENCE [LARGE SCALE GENOMIC DNA]</scope>
    <source>
        <strain evidence="6 7">SAG 48.87</strain>
    </source>
</reference>
<sequence length="132" mass="13817">MLRQVAEAGLPARRRDYEAAWAALEARARAAGGAAIRYSDIPWPTRALAAAKGGSAAVAAAATAGGGELRDLVLFGVKGPSDLKKRLRTELMRWHPDKFGARLLPRLASSDKEAALAGVRAVAQQLTALMGG</sequence>
<name>A0A0D2MJX7_9CHLO</name>
<dbReference type="PANTHER" id="PTHR15263:SF1">
    <property type="entry name" value="NF-KAPPA-B INHIBITOR-LIKE PROTEIN 1"/>
    <property type="match status" value="1"/>
</dbReference>
<proteinExistence type="predicted"/>
<gene>
    <name evidence="6" type="ORF">MNEG_7031</name>
</gene>
<keyword evidence="5" id="KW-0539">Nucleus</keyword>
<dbReference type="InterPro" id="IPR038753">
    <property type="entry name" value="NFKBIL1"/>
</dbReference>
<dbReference type="KEGG" id="mng:MNEG_7031"/>
<dbReference type="GO" id="GO:0043124">
    <property type="term" value="P:negative regulation of canonical NF-kappaB signal transduction"/>
    <property type="evidence" value="ECO:0007669"/>
    <property type="project" value="InterPro"/>
</dbReference>
<comment type="subcellular location">
    <subcellularLocation>
        <location evidence="1">Nucleus</location>
    </subcellularLocation>
</comment>
<dbReference type="Proteomes" id="UP000054498">
    <property type="component" value="Unassembled WGS sequence"/>
</dbReference>
<organism evidence="6 7">
    <name type="scientific">Monoraphidium neglectum</name>
    <dbReference type="NCBI Taxonomy" id="145388"/>
    <lineage>
        <taxon>Eukaryota</taxon>
        <taxon>Viridiplantae</taxon>
        <taxon>Chlorophyta</taxon>
        <taxon>core chlorophytes</taxon>
        <taxon>Chlorophyceae</taxon>
        <taxon>CS clade</taxon>
        <taxon>Sphaeropleales</taxon>
        <taxon>Selenastraceae</taxon>
        <taxon>Monoraphidium</taxon>
    </lineage>
</organism>
<dbReference type="GO" id="GO:0005634">
    <property type="term" value="C:nucleus"/>
    <property type="evidence" value="ECO:0007669"/>
    <property type="project" value="UniProtKB-SubCell"/>
</dbReference>
<keyword evidence="4" id="KW-0040">ANK repeat</keyword>
<dbReference type="PANTHER" id="PTHR15263">
    <property type="entry name" value="I-KAPPA-B-LIKE PROTEIN IKBL"/>
    <property type="match status" value="1"/>
</dbReference>
<dbReference type="EMBL" id="KK101428">
    <property type="protein sequence ID" value="KIZ00927.1"/>
    <property type="molecule type" value="Genomic_DNA"/>
</dbReference>
<dbReference type="GeneID" id="25739907"/>
<dbReference type="OrthoDB" id="550815at2759"/>
<dbReference type="AlphaFoldDB" id="A0A0D2MJX7"/>